<dbReference type="PANTHER" id="PTHR13073">
    <property type="entry name" value="BLOC-1 COMPLEX SUBUNIT 1"/>
    <property type="match status" value="1"/>
</dbReference>
<feature type="compositionally biased region" description="Low complexity" evidence="3">
    <location>
        <begin position="255"/>
        <end position="272"/>
    </location>
</feature>
<evidence type="ECO:0000313" key="5">
    <source>
        <dbReference type="Proteomes" id="UP001586593"/>
    </source>
</evidence>
<dbReference type="InterPro" id="IPR009395">
    <property type="entry name" value="BLOC1S1"/>
</dbReference>
<keyword evidence="5" id="KW-1185">Reference proteome</keyword>
<dbReference type="PANTHER" id="PTHR13073:SF0">
    <property type="entry name" value="BIOGENESIS OF LYSOSOME-RELATED ORGANELLES COMPLEX 1 SUBUNIT 1"/>
    <property type="match status" value="1"/>
</dbReference>
<feature type="region of interest" description="Disordered" evidence="3">
    <location>
        <begin position="1"/>
        <end position="67"/>
    </location>
</feature>
<feature type="compositionally biased region" description="Low complexity" evidence="3">
    <location>
        <begin position="113"/>
        <end position="150"/>
    </location>
</feature>
<proteinExistence type="inferred from homology"/>
<dbReference type="EMBL" id="JAZHXJ010000282">
    <property type="protein sequence ID" value="KAL1865847.1"/>
    <property type="molecule type" value="Genomic_DNA"/>
</dbReference>
<sequence length="415" mass="42330">MSPVQASSSIPFPAPASSPPSLASAASSTTASNYQTGSTVSPPPPASSTAASSTSSRPAFPAQAVAEPVAPAPVPAVAVAVPGPNSLLHVSSQAGTSSHAGDPRTSIGVLGRSASSSALLSQAQPPNPSRASQGQPSRSSSQRQQSHAASLPSASTERHVAEARAAVVASIGNMLDRELQGRAAVLHENAAAIMRQERDVERATAALRHENDALAAVAGSAARRVKELGNVQNWAELLERDFLVLEETLRLVKEGSSGSDSGDGSFSGSGTVSRERSRGGSREGSVVGDVHAVRDEGAIVKDNLGTFHPDPGSASSHSDKGKGKDLGHPVAMDLDEPSVGGSQPGQTAEEDKAWVSQDIASLDTMLSIQGGAPELQIPGQERPDLSQSSLEAELRNAMDQPLIGTGVATLAVDSW</sequence>
<evidence type="ECO:0000256" key="1">
    <source>
        <dbReference type="ARBA" id="ARBA00007133"/>
    </source>
</evidence>
<feature type="compositionally biased region" description="Low complexity" evidence="3">
    <location>
        <begin position="1"/>
        <end position="11"/>
    </location>
</feature>
<feature type="compositionally biased region" description="Low complexity" evidence="3">
    <location>
        <begin position="19"/>
        <end position="32"/>
    </location>
</feature>
<feature type="region of interest" description="Disordered" evidence="3">
    <location>
        <begin position="253"/>
        <end position="348"/>
    </location>
</feature>
<feature type="compositionally biased region" description="Polar residues" evidence="3">
    <location>
        <begin position="88"/>
        <end position="99"/>
    </location>
</feature>
<evidence type="ECO:0000313" key="4">
    <source>
        <dbReference type="EMBL" id="KAL1865847.1"/>
    </source>
</evidence>
<organism evidence="4 5">
    <name type="scientific">Phialemonium thermophilum</name>
    <dbReference type="NCBI Taxonomy" id="223376"/>
    <lineage>
        <taxon>Eukaryota</taxon>
        <taxon>Fungi</taxon>
        <taxon>Dikarya</taxon>
        <taxon>Ascomycota</taxon>
        <taxon>Pezizomycotina</taxon>
        <taxon>Sordariomycetes</taxon>
        <taxon>Sordariomycetidae</taxon>
        <taxon>Cephalothecales</taxon>
        <taxon>Cephalothecaceae</taxon>
        <taxon>Phialemonium</taxon>
    </lineage>
</organism>
<dbReference type="Pfam" id="PF06320">
    <property type="entry name" value="GCN5L1"/>
    <property type="match status" value="1"/>
</dbReference>
<reference evidence="4 5" key="1">
    <citation type="journal article" date="2024" name="Commun. Biol.">
        <title>Comparative genomic analysis of thermophilic fungi reveals convergent evolutionary adaptations and gene losses.</title>
        <authorList>
            <person name="Steindorff A.S."/>
            <person name="Aguilar-Pontes M.V."/>
            <person name="Robinson A.J."/>
            <person name="Andreopoulos B."/>
            <person name="LaButti K."/>
            <person name="Kuo A."/>
            <person name="Mondo S."/>
            <person name="Riley R."/>
            <person name="Otillar R."/>
            <person name="Haridas S."/>
            <person name="Lipzen A."/>
            <person name="Grimwood J."/>
            <person name="Schmutz J."/>
            <person name="Clum A."/>
            <person name="Reid I.D."/>
            <person name="Moisan M.C."/>
            <person name="Butler G."/>
            <person name="Nguyen T.T.M."/>
            <person name="Dewar K."/>
            <person name="Conant G."/>
            <person name="Drula E."/>
            <person name="Henrissat B."/>
            <person name="Hansel C."/>
            <person name="Singer S."/>
            <person name="Hutchinson M.I."/>
            <person name="de Vries R.P."/>
            <person name="Natvig D.O."/>
            <person name="Powell A.J."/>
            <person name="Tsang A."/>
            <person name="Grigoriev I.V."/>
        </authorList>
    </citation>
    <scope>NUCLEOTIDE SEQUENCE [LARGE SCALE GENOMIC DNA]</scope>
    <source>
        <strain evidence="4 5">ATCC 24622</strain>
    </source>
</reference>
<dbReference type="Proteomes" id="UP001586593">
    <property type="component" value="Unassembled WGS sequence"/>
</dbReference>
<comment type="caution">
    <text evidence="4">The sequence shown here is derived from an EMBL/GenBank/DDBJ whole genome shotgun (WGS) entry which is preliminary data.</text>
</comment>
<comment type="similarity">
    <text evidence="1">Belongs to the BLOC1S1 family.</text>
</comment>
<feature type="region of interest" description="Disordered" evidence="3">
    <location>
        <begin position="86"/>
        <end position="158"/>
    </location>
</feature>
<feature type="compositionally biased region" description="Low complexity" evidence="3">
    <location>
        <begin position="47"/>
        <end position="67"/>
    </location>
</feature>
<gene>
    <name evidence="4" type="ORF">VTK73DRAFT_5026</name>
</gene>
<evidence type="ECO:0000256" key="2">
    <source>
        <dbReference type="ARBA" id="ARBA00019577"/>
    </source>
</evidence>
<protein>
    <recommendedName>
        <fullName evidence="2">Biogenesis of lysosome-related organelles complex 1 subunit 1</fullName>
    </recommendedName>
</protein>
<name>A0ABR3WQA4_9PEZI</name>
<evidence type="ECO:0000256" key="3">
    <source>
        <dbReference type="SAM" id="MobiDB-lite"/>
    </source>
</evidence>
<feature type="compositionally biased region" description="Basic and acidic residues" evidence="3">
    <location>
        <begin position="317"/>
        <end position="327"/>
    </location>
</feature>
<accession>A0ABR3WQA4</accession>